<evidence type="ECO:0000256" key="1">
    <source>
        <dbReference type="SAM" id="Phobius"/>
    </source>
</evidence>
<gene>
    <name evidence="2" type="ORF">L9F63_018237</name>
</gene>
<reference evidence="2" key="2">
    <citation type="submission" date="2023-05" db="EMBL/GenBank/DDBJ databases">
        <authorList>
            <person name="Fouks B."/>
        </authorList>
    </citation>
    <scope>NUCLEOTIDE SEQUENCE</scope>
    <source>
        <strain evidence="2">Stay&amp;Tobe</strain>
        <tissue evidence="2">Testes</tissue>
    </source>
</reference>
<dbReference type="Proteomes" id="UP001233999">
    <property type="component" value="Unassembled WGS sequence"/>
</dbReference>
<organism evidence="2 3">
    <name type="scientific">Diploptera punctata</name>
    <name type="common">Pacific beetle cockroach</name>
    <dbReference type="NCBI Taxonomy" id="6984"/>
    <lineage>
        <taxon>Eukaryota</taxon>
        <taxon>Metazoa</taxon>
        <taxon>Ecdysozoa</taxon>
        <taxon>Arthropoda</taxon>
        <taxon>Hexapoda</taxon>
        <taxon>Insecta</taxon>
        <taxon>Pterygota</taxon>
        <taxon>Neoptera</taxon>
        <taxon>Polyneoptera</taxon>
        <taxon>Dictyoptera</taxon>
        <taxon>Blattodea</taxon>
        <taxon>Blaberoidea</taxon>
        <taxon>Blaberidae</taxon>
        <taxon>Diplopterinae</taxon>
        <taxon>Diploptera</taxon>
    </lineage>
</organism>
<keyword evidence="1" id="KW-0472">Membrane</keyword>
<keyword evidence="1" id="KW-1133">Transmembrane helix</keyword>
<proteinExistence type="predicted"/>
<comment type="caution">
    <text evidence="2">The sequence shown here is derived from an EMBL/GenBank/DDBJ whole genome shotgun (WGS) entry which is preliminary data.</text>
</comment>
<keyword evidence="1" id="KW-0812">Transmembrane</keyword>
<keyword evidence="3" id="KW-1185">Reference proteome</keyword>
<accession>A0AAD7ZWU1</accession>
<feature type="non-terminal residue" evidence="2">
    <location>
        <position position="70"/>
    </location>
</feature>
<dbReference type="AlphaFoldDB" id="A0AAD7ZWU1"/>
<evidence type="ECO:0000313" key="2">
    <source>
        <dbReference type="EMBL" id="KAJ9588395.1"/>
    </source>
</evidence>
<evidence type="ECO:0000313" key="3">
    <source>
        <dbReference type="Proteomes" id="UP001233999"/>
    </source>
</evidence>
<dbReference type="EMBL" id="JASPKZ010005684">
    <property type="protein sequence ID" value="KAJ9588395.1"/>
    <property type="molecule type" value="Genomic_DNA"/>
</dbReference>
<protein>
    <submittedName>
        <fullName evidence="2">Uncharacterized protein</fullName>
    </submittedName>
</protein>
<feature type="non-terminal residue" evidence="2">
    <location>
        <position position="1"/>
    </location>
</feature>
<name>A0AAD7ZWU1_DIPPU</name>
<reference evidence="2" key="1">
    <citation type="journal article" date="2023" name="IScience">
        <title>Live-bearing cockroach genome reveals convergent evolutionary mechanisms linked to viviparity in insects and beyond.</title>
        <authorList>
            <person name="Fouks B."/>
            <person name="Harrison M.C."/>
            <person name="Mikhailova A.A."/>
            <person name="Marchal E."/>
            <person name="English S."/>
            <person name="Carruthers M."/>
            <person name="Jennings E.C."/>
            <person name="Chiamaka E.L."/>
            <person name="Frigard R.A."/>
            <person name="Pippel M."/>
            <person name="Attardo G.M."/>
            <person name="Benoit J.B."/>
            <person name="Bornberg-Bauer E."/>
            <person name="Tobe S.S."/>
        </authorList>
    </citation>
    <scope>NUCLEOTIDE SEQUENCE</scope>
    <source>
        <strain evidence="2">Stay&amp;Tobe</strain>
    </source>
</reference>
<feature type="transmembrane region" description="Helical" evidence="1">
    <location>
        <begin position="20"/>
        <end position="39"/>
    </location>
</feature>
<sequence length="70" mass="8164">DCDWTKLYEHFLFTTLSYSISSFFKNFTIFIPSIFRGFASLPRIPPKMNSTYTFACRAAHHIHLDGSKQL</sequence>